<comment type="caution">
    <text evidence="2">The sequence shown here is derived from an EMBL/GenBank/DDBJ whole genome shotgun (WGS) entry which is preliminary data.</text>
</comment>
<keyword evidence="3" id="KW-1185">Reference proteome</keyword>
<dbReference type="InterPro" id="IPR019405">
    <property type="entry name" value="Lactonase_7-beta_prop"/>
</dbReference>
<proteinExistence type="inferred from homology"/>
<dbReference type="InterPro" id="IPR050282">
    <property type="entry name" value="Cycloisomerase_2"/>
</dbReference>
<dbReference type="PANTHER" id="PTHR30344">
    <property type="entry name" value="6-PHOSPHOGLUCONOLACTONASE-RELATED"/>
    <property type="match status" value="1"/>
</dbReference>
<gene>
    <name evidence="2" type="ORF">J2S15_002227</name>
</gene>
<reference evidence="2 3" key="1">
    <citation type="submission" date="2023-07" db="EMBL/GenBank/DDBJ databases">
        <title>Genomic Encyclopedia of Type Strains, Phase IV (KMG-IV): sequencing the most valuable type-strain genomes for metagenomic binning, comparative biology and taxonomic classification.</title>
        <authorList>
            <person name="Goeker M."/>
        </authorList>
    </citation>
    <scope>NUCLEOTIDE SEQUENCE [LARGE SCALE GENOMIC DNA]</scope>
    <source>
        <strain evidence="2 3">DSM 16784</strain>
    </source>
</reference>
<dbReference type="Proteomes" id="UP001230220">
    <property type="component" value="Unassembled WGS sequence"/>
</dbReference>
<evidence type="ECO:0000313" key="2">
    <source>
        <dbReference type="EMBL" id="MDQ0361480.1"/>
    </source>
</evidence>
<dbReference type="InterPro" id="IPR015943">
    <property type="entry name" value="WD40/YVTN_repeat-like_dom_sf"/>
</dbReference>
<evidence type="ECO:0000256" key="1">
    <source>
        <dbReference type="ARBA" id="ARBA00005564"/>
    </source>
</evidence>
<comment type="similarity">
    <text evidence="1">Belongs to the cycloisomerase 2 family.</text>
</comment>
<dbReference type="InterPro" id="IPR011048">
    <property type="entry name" value="Haem_d1_sf"/>
</dbReference>
<sequence length="319" mass="35955">MQKDIFIVTYGKEKDKGNHIVKLIINLDNGSLKNSQTIDLDGKANMVVETEDSLITSVENANGGSLEFYNKKTMKLTKKYQCDYFYSYGQVIGNKLLLASYSKGVDSVFDIKKGIMVKSLTHARDGIQASGRSHYIRKLSDGRVISVDNAFQQLYIYKNDNLDLDKIIDLPMEPLMNIRLMSFTLDEKWAYLNTEKSGEVIVLNTDKFEIVERYTLSSNPEFASGGNVISLDGKYECVSMRGEESIYVYNIRDDGSLNFSSKFGCGETPRDLAVISDYLLVSCTDESLIEVHKFKGESIEKIAELDVYRPITFALGKSK</sequence>
<dbReference type="Gene3D" id="2.130.10.10">
    <property type="entry name" value="YVTN repeat-like/Quinoprotein amine dehydrogenase"/>
    <property type="match status" value="1"/>
</dbReference>
<evidence type="ECO:0000313" key="3">
    <source>
        <dbReference type="Proteomes" id="UP001230220"/>
    </source>
</evidence>
<accession>A0ABU0E3L7</accession>
<dbReference type="PANTHER" id="PTHR30344:SF1">
    <property type="entry name" value="6-PHOSPHOGLUCONOLACTONASE"/>
    <property type="match status" value="1"/>
</dbReference>
<name>A0ABU0E3L7_9FIRM</name>
<protein>
    <submittedName>
        <fullName evidence="2">6-phosphogluconolactonase (Cycloisomerase 2 family)</fullName>
    </submittedName>
</protein>
<dbReference type="EMBL" id="JAUSUR010000003">
    <property type="protein sequence ID" value="MDQ0361480.1"/>
    <property type="molecule type" value="Genomic_DNA"/>
</dbReference>
<dbReference type="Pfam" id="PF10282">
    <property type="entry name" value="Lactonase"/>
    <property type="match status" value="1"/>
</dbReference>
<organism evidence="2 3">
    <name type="scientific">Breznakia pachnodae</name>
    <dbReference type="NCBI Taxonomy" id="265178"/>
    <lineage>
        <taxon>Bacteria</taxon>
        <taxon>Bacillati</taxon>
        <taxon>Bacillota</taxon>
        <taxon>Erysipelotrichia</taxon>
        <taxon>Erysipelotrichales</taxon>
        <taxon>Erysipelotrichaceae</taxon>
        <taxon>Breznakia</taxon>
    </lineage>
</organism>
<dbReference type="RefSeq" id="WP_307408234.1">
    <property type="nucleotide sequence ID" value="NZ_JAUSUR010000003.1"/>
</dbReference>
<dbReference type="SUPFAM" id="SSF51004">
    <property type="entry name" value="C-terminal (heme d1) domain of cytochrome cd1-nitrite reductase"/>
    <property type="match status" value="1"/>
</dbReference>